<evidence type="ECO:0000256" key="2">
    <source>
        <dbReference type="SAM" id="Phobius"/>
    </source>
</evidence>
<protein>
    <submittedName>
        <fullName evidence="3">Uncharacterized protein</fullName>
    </submittedName>
</protein>
<feature type="compositionally biased region" description="Basic and acidic residues" evidence="1">
    <location>
        <begin position="259"/>
        <end position="273"/>
    </location>
</feature>
<gene>
    <name evidence="3" type="ORF">WJX81_008102</name>
</gene>
<evidence type="ECO:0000313" key="4">
    <source>
        <dbReference type="Proteomes" id="UP001445335"/>
    </source>
</evidence>
<dbReference type="AlphaFoldDB" id="A0AAW1RV77"/>
<accession>A0AAW1RV77</accession>
<proteinExistence type="predicted"/>
<dbReference type="Pfam" id="PF11016">
    <property type="entry name" value="DUF2854"/>
    <property type="match status" value="1"/>
</dbReference>
<dbReference type="EMBL" id="JALJOU010000024">
    <property type="protein sequence ID" value="KAK9837026.1"/>
    <property type="molecule type" value="Genomic_DNA"/>
</dbReference>
<feature type="region of interest" description="Disordered" evidence="1">
    <location>
        <begin position="258"/>
        <end position="310"/>
    </location>
</feature>
<feature type="transmembrane region" description="Helical" evidence="2">
    <location>
        <begin position="122"/>
        <end position="143"/>
    </location>
</feature>
<dbReference type="Proteomes" id="UP001445335">
    <property type="component" value="Unassembled WGS sequence"/>
</dbReference>
<reference evidence="3 4" key="1">
    <citation type="journal article" date="2024" name="Nat. Commun.">
        <title>Phylogenomics reveals the evolutionary origins of lichenization in chlorophyte algae.</title>
        <authorList>
            <person name="Puginier C."/>
            <person name="Libourel C."/>
            <person name="Otte J."/>
            <person name="Skaloud P."/>
            <person name="Haon M."/>
            <person name="Grisel S."/>
            <person name="Petersen M."/>
            <person name="Berrin J.G."/>
            <person name="Delaux P.M."/>
            <person name="Dal Grande F."/>
            <person name="Keller J."/>
        </authorList>
    </citation>
    <scope>NUCLEOTIDE SEQUENCE [LARGE SCALE GENOMIC DNA]</scope>
    <source>
        <strain evidence="3 4">SAG 245.80</strain>
    </source>
</reference>
<dbReference type="InterPro" id="IPR021275">
    <property type="entry name" value="DUF2854"/>
</dbReference>
<evidence type="ECO:0000313" key="3">
    <source>
        <dbReference type="EMBL" id="KAK9837026.1"/>
    </source>
</evidence>
<evidence type="ECO:0000256" key="1">
    <source>
        <dbReference type="SAM" id="MobiDB-lite"/>
    </source>
</evidence>
<organism evidence="3 4">
    <name type="scientific">Elliptochloris bilobata</name>
    <dbReference type="NCBI Taxonomy" id="381761"/>
    <lineage>
        <taxon>Eukaryota</taxon>
        <taxon>Viridiplantae</taxon>
        <taxon>Chlorophyta</taxon>
        <taxon>core chlorophytes</taxon>
        <taxon>Trebouxiophyceae</taxon>
        <taxon>Trebouxiophyceae incertae sedis</taxon>
        <taxon>Elliptochloris clade</taxon>
        <taxon>Elliptochloris</taxon>
    </lineage>
</organism>
<feature type="transmembrane region" description="Helical" evidence="2">
    <location>
        <begin position="94"/>
        <end position="116"/>
    </location>
</feature>
<name>A0AAW1RV77_9CHLO</name>
<keyword evidence="2" id="KW-1133">Transmembrane helix</keyword>
<sequence>MTAVGSRHCSCLLAEKSVAATARPFCPANPPAVRCSARHGAPYTLRPAVPCTVKRQLARRLYVSAQASSNGASSTSPSAEYVEEGGFRIEQISFGAILTPLGVSLLTYGFGSFFQLLPGSDIAAILLIYGFPITLLGFALSYAQLRPVPCKSTREAIALRETQATDIQKQLREDVTRFRYGDEQHLDDTLTRLFQFNRPKGVPRRLTPVLTAVREEAVGGQYTLVLEFQVKPAMTTEMWTDRLERIQNFFGPGIRAKVKRSEGEGEGGGDAKVELSLITDGSGAGRGGDKQADALPPLMPGLPARRGGSQ</sequence>
<dbReference type="PANTHER" id="PTHR35551:SF1">
    <property type="entry name" value="ACCLIMATION OF PHOTOSYNTHESIS TO ENVIRONMENT"/>
    <property type="match status" value="1"/>
</dbReference>
<keyword evidence="2" id="KW-0812">Transmembrane</keyword>
<dbReference type="PANTHER" id="PTHR35551">
    <property type="match status" value="1"/>
</dbReference>
<keyword evidence="4" id="KW-1185">Reference proteome</keyword>
<keyword evidence="2" id="KW-0472">Membrane</keyword>
<comment type="caution">
    <text evidence="3">The sequence shown here is derived from an EMBL/GenBank/DDBJ whole genome shotgun (WGS) entry which is preliminary data.</text>
</comment>